<dbReference type="SUPFAM" id="SSF74653">
    <property type="entry name" value="TolA/TonB C-terminal domain"/>
    <property type="match status" value="1"/>
</dbReference>
<evidence type="ECO:0000256" key="5">
    <source>
        <dbReference type="ARBA" id="ARBA00022519"/>
    </source>
</evidence>
<keyword evidence="9 10" id="KW-0472">Membrane</keyword>
<name>A0ABT1MFJ1_9BACT</name>
<evidence type="ECO:0000313" key="12">
    <source>
        <dbReference type="EMBL" id="MCP9611400.1"/>
    </source>
</evidence>
<dbReference type="InterPro" id="IPR051045">
    <property type="entry name" value="TonB-dependent_transducer"/>
</dbReference>
<evidence type="ECO:0000256" key="7">
    <source>
        <dbReference type="ARBA" id="ARBA00022927"/>
    </source>
</evidence>
<dbReference type="Pfam" id="PF05569">
    <property type="entry name" value="Peptidase_M56"/>
    <property type="match status" value="1"/>
</dbReference>
<evidence type="ECO:0000256" key="3">
    <source>
        <dbReference type="ARBA" id="ARBA00022448"/>
    </source>
</evidence>
<gene>
    <name evidence="12" type="ORF">NMU02_04765</name>
</gene>
<evidence type="ECO:0000256" key="9">
    <source>
        <dbReference type="ARBA" id="ARBA00023136"/>
    </source>
</evidence>
<keyword evidence="7" id="KW-0653">Protein transport</keyword>
<accession>A0ABT1MFJ1</accession>
<dbReference type="Pfam" id="PF03544">
    <property type="entry name" value="TonB_C"/>
    <property type="match status" value="1"/>
</dbReference>
<evidence type="ECO:0000256" key="6">
    <source>
        <dbReference type="ARBA" id="ARBA00022692"/>
    </source>
</evidence>
<proteinExistence type="inferred from homology"/>
<evidence type="ECO:0000313" key="13">
    <source>
        <dbReference type="Proteomes" id="UP001205603"/>
    </source>
</evidence>
<comment type="subcellular location">
    <subcellularLocation>
        <location evidence="1">Cell inner membrane</location>
        <topology evidence="1">Single-pass membrane protein</topology>
        <orientation evidence="1">Periplasmic side</orientation>
    </subcellularLocation>
</comment>
<evidence type="ECO:0000256" key="4">
    <source>
        <dbReference type="ARBA" id="ARBA00022475"/>
    </source>
</evidence>
<dbReference type="EMBL" id="JANDHW010000003">
    <property type="protein sequence ID" value="MCP9611400.1"/>
    <property type="molecule type" value="Genomic_DNA"/>
</dbReference>
<dbReference type="PANTHER" id="PTHR33446">
    <property type="entry name" value="PROTEIN TONB-RELATED"/>
    <property type="match status" value="1"/>
</dbReference>
<organism evidence="12 13">
    <name type="scientific">Coprobacter tertius</name>
    <dbReference type="NCBI Taxonomy" id="2944915"/>
    <lineage>
        <taxon>Bacteria</taxon>
        <taxon>Pseudomonadati</taxon>
        <taxon>Bacteroidota</taxon>
        <taxon>Bacteroidia</taxon>
        <taxon>Bacteroidales</taxon>
        <taxon>Barnesiellaceae</taxon>
        <taxon>Coprobacter</taxon>
    </lineage>
</organism>
<evidence type="ECO:0000256" key="1">
    <source>
        <dbReference type="ARBA" id="ARBA00004383"/>
    </source>
</evidence>
<dbReference type="Proteomes" id="UP001205603">
    <property type="component" value="Unassembled WGS sequence"/>
</dbReference>
<dbReference type="NCBIfam" id="TIGR01352">
    <property type="entry name" value="tonB_Cterm"/>
    <property type="match status" value="1"/>
</dbReference>
<sequence>MHMVAFITYMIKVNFALAVLYLLYKLFFSRDKFFYAHRVVLLLIYAVAFTIPFIDLPEWRPGNETAETIVETYRKLVPVISETTLQPETGWLLLAVLAGIASVSFILFIKMALGIFLICRKIIKIPVVTISGIKVRSLLSKEEPHSFFRWICVYPEGYEQGELYDILLHEQVHVKQWHSIDIIIAQVVTCIGWYNPFVWLLRSEIRMNHEFMADEGVLRQGVNKKEYQYNLLGFDKTREINMAAANLYNNFSVLPLKKRIKMLNKKKTSNIGGIKYLMLVPVIGLLLMLNNTRAMSTAKDAIADSLPIETIGETFGLQTADTVVTSAFVMPQFPGGETELKSYITKNLKYPVDASEKKIQGRVIVKFIVEKDGSVNQVEVLKSVDPSLDKESVRVIKSMPKWIPGKNKSGMPQRVWYTVPIDFSLVVWRTN</sequence>
<keyword evidence="3" id="KW-0813">Transport</keyword>
<comment type="similarity">
    <text evidence="2">Belongs to the TonB family.</text>
</comment>
<evidence type="ECO:0000256" key="10">
    <source>
        <dbReference type="SAM" id="Phobius"/>
    </source>
</evidence>
<evidence type="ECO:0000259" key="11">
    <source>
        <dbReference type="PROSITE" id="PS52015"/>
    </source>
</evidence>
<keyword evidence="13" id="KW-1185">Reference proteome</keyword>
<feature type="transmembrane region" description="Helical" evidence="10">
    <location>
        <begin position="268"/>
        <end position="289"/>
    </location>
</feature>
<keyword evidence="5" id="KW-0997">Cell inner membrane</keyword>
<dbReference type="RefSeq" id="WP_255026141.1">
    <property type="nucleotide sequence ID" value="NZ_JANDHW010000003.1"/>
</dbReference>
<dbReference type="InterPro" id="IPR006260">
    <property type="entry name" value="TonB/TolA_C"/>
</dbReference>
<evidence type="ECO:0000256" key="8">
    <source>
        <dbReference type="ARBA" id="ARBA00022989"/>
    </source>
</evidence>
<feature type="transmembrane region" description="Helical" evidence="10">
    <location>
        <begin position="6"/>
        <end position="23"/>
    </location>
</feature>
<keyword evidence="4" id="KW-1003">Cell membrane</keyword>
<comment type="caution">
    <text evidence="12">The sequence shown here is derived from an EMBL/GenBank/DDBJ whole genome shotgun (WGS) entry which is preliminary data.</text>
</comment>
<dbReference type="PANTHER" id="PTHR33446:SF2">
    <property type="entry name" value="PROTEIN TONB"/>
    <property type="match status" value="1"/>
</dbReference>
<protein>
    <submittedName>
        <fullName evidence="12">M56 family metallopeptidase</fullName>
    </submittedName>
</protein>
<feature type="domain" description="TonB C-terminal" evidence="11">
    <location>
        <begin position="335"/>
        <end position="431"/>
    </location>
</feature>
<dbReference type="InterPro" id="IPR037682">
    <property type="entry name" value="TonB_C"/>
</dbReference>
<dbReference type="PROSITE" id="PS52015">
    <property type="entry name" value="TONB_CTD"/>
    <property type="match status" value="1"/>
</dbReference>
<dbReference type="Gene3D" id="3.30.1150.10">
    <property type="match status" value="1"/>
</dbReference>
<feature type="transmembrane region" description="Helical" evidence="10">
    <location>
        <begin position="35"/>
        <end position="54"/>
    </location>
</feature>
<reference evidence="12 13" key="1">
    <citation type="submission" date="2022-07" db="EMBL/GenBank/DDBJ databases">
        <title>Fecal culturing of patients with breast cancer.</title>
        <authorList>
            <person name="Teng N.M.Y."/>
            <person name="Kiu R."/>
            <person name="Evans R."/>
            <person name="Baker D.J."/>
            <person name="Zenner C."/>
            <person name="Robinson S.D."/>
            <person name="Hall L.J."/>
        </authorList>
    </citation>
    <scope>NUCLEOTIDE SEQUENCE [LARGE SCALE GENOMIC DNA]</scope>
    <source>
        <strain evidence="12 13">LH1063</strain>
    </source>
</reference>
<keyword evidence="8 10" id="KW-1133">Transmembrane helix</keyword>
<evidence type="ECO:0000256" key="2">
    <source>
        <dbReference type="ARBA" id="ARBA00006555"/>
    </source>
</evidence>
<dbReference type="CDD" id="cd07341">
    <property type="entry name" value="M56_BlaR1_MecR1_like"/>
    <property type="match status" value="1"/>
</dbReference>
<keyword evidence="6 10" id="KW-0812">Transmembrane</keyword>
<dbReference type="InterPro" id="IPR008756">
    <property type="entry name" value="Peptidase_M56"/>
</dbReference>
<feature type="transmembrane region" description="Helical" evidence="10">
    <location>
        <begin position="91"/>
        <end position="118"/>
    </location>
</feature>